<dbReference type="InterPro" id="IPR055301">
    <property type="entry name" value="Lea14-like_2"/>
</dbReference>
<dbReference type="EMBL" id="HG739133">
    <property type="protein sequence ID" value="CDP10944.1"/>
    <property type="molecule type" value="Genomic_DNA"/>
</dbReference>
<evidence type="ECO:0000259" key="2">
    <source>
        <dbReference type="Pfam" id="PF03168"/>
    </source>
</evidence>
<dbReference type="InParanoid" id="A0A068URP7"/>
<dbReference type="OMA" id="MILENAH"/>
<dbReference type="STRING" id="49390.A0A068URP7"/>
<accession>A0A068URP7</accession>
<name>A0A068URP7_COFCA</name>
<organism evidence="3 4">
    <name type="scientific">Coffea canephora</name>
    <name type="common">Robusta coffee</name>
    <dbReference type="NCBI Taxonomy" id="49390"/>
    <lineage>
        <taxon>Eukaryota</taxon>
        <taxon>Viridiplantae</taxon>
        <taxon>Streptophyta</taxon>
        <taxon>Embryophyta</taxon>
        <taxon>Tracheophyta</taxon>
        <taxon>Spermatophyta</taxon>
        <taxon>Magnoliopsida</taxon>
        <taxon>eudicotyledons</taxon>
        <taxon>Gunneridae</taxon>
        <taxon>Pentapetalae</taxon>
        <taxon>asterids</taxon>
        <taxon>lamiids</taxon>
        <taxon>Gentianales</taxon>
        <taxon>Rubiaceae</taxon>
        <taxon>Ixoroideae</taxon>
        <taxon>Gardenieae complex</taxon>
        <taxon>Bertiereae - Coffeeae clade</taxon>
        <taxon>Coffeeae</taxon>
        <taxon>Coffea</taxon>
    </lineage>
</organism>
<evidence type="ECO:0000313" key="4">
    <source>
        <dbReference type="Proteomes" id="UP000295252"/>
    </source>
</evidence>
<reference evidence="4" key="1">
    <citation type="journal article" date="2014" name="Science">
        <title>The coffee genome provides insight into the convergent evolution of caffeine biosynthesis.</title>
        <authorList>
            <person name="Denoeud F."/>
            <person name="Carretero-Paulet L."/>
            <person name="Dereeper A."/>
            <person name="Droc G."/>
            <person name="Guyot R."/>
            <person name="Pietrella M."/>
            <person name="Zheng C."/>
            <person name="Alberti A."/>
            <person name="Anthony F."/>
            <person name="Aprea G."/>
            <person name="Aury J.M."/>
            <person name="Bento P."/>
            <person name="Bernard M."/>
            <person name="Bocs S."/>
            <person name="Campa C."/>
            <person name="Cenci A."/>
            <person name="Combes M.C."/>
            <person name="Crouzillat D."/>
            <person name="Da Silva C."/>
            <person name="Daddiego L."/>
            <person name="De Bellis F."/>
            <person name="Dussert S."/>
            <person name="Garsmeur O."/>
            <person name="Gayraud T."/>
            <person name="Guignon V."/>
            <person name="Jahn K."/>
            <person name="Jamilloux V."/>
            <person name="Joet T."/>
            <person name="Labadie K."/>
            <person name="Lan T."/>
            <person name="Leclercq J."/>
            <person name="Lepelley M."/>
            <person name="Leroy T."/>
            <person name="Li L.T."/>
            <person name="Librado P."/>
            <person name="Lopez L."/>
            <person name="Munoz A."/>
            <person name="Noel B."/>
            <person name="Pallavicini A."/>
            <person name="Perrotta G."/>
            <person name="Poncet V."/>
            <person name="Pot D."/>
            <person name="Priyono X."/>
            <person name="Rigoreau M."/>
            <person name="Rouard M."/>
            <person name="Rozas J."/>
            <person name="Tranchant-Dubreuil C."/>
            <person name="VanBuren R."/>
            <person name="Zhang Q."/>
            <person name="Andrade A.C."/>
            <person name="Argout X."/>
            <person name="Bertrand B."/>
            <person name="de Kochko A."/>
            <person name="Graziosi G."/>
            <person name="Henry R.J."/>
            <person name="Jayarama X."/>
            <person name="Ming R."/>
            <person name="Nagai C."/>
            <person name="Rounsley S."/>
            <person name="Sankoff D."/>
            <person name="Giuliano G."/>
            <person name="Albert V.A."/>
            <person name="Wincker P."/>
            <person name="Lashermes P."/>
        </authorList>
    </citation>
    <scope>NUCLEOTIDE SEQUENCE [LARGE SCALE GENOMIC DNA]</scope>
    <source>
        <strain evidence="4">cv. DH200-94</strain>
    </source>
</reference>
<feature type="transmembrane region" description="Helical" evidence="1">
    <location>
        <begin position="47"/>
        <end position="70"/>
    </location>
</feature>
<dbReference type="InterPro" id="IPR004864">
    <property type="entry name" value="LEA_2"/>
</dbReference>
<keyword evidence="1" id="KW-1133">Transmembrane helix</keyword>
<proteinExistence type="predicted"/>
<keyword evidence="1" id="KW-0812">Transmembrane</keyword>
<dbReference type="OrthoDB" id="1894389at2759"/>
<dbReference type="Proteomes" id="UP000295252">
    <property type="component" value="Chromosome II"/>
</dbReference>
<keyword evidence="4" id="KW-1185">Reference proteome</keyword>
<dbReference type="Gramene" id="CDP10944">
    <property type="protein sequence ID" value="CDP10944"/>
    <property type="gene ID" value="GSCOC_T00031920001"/>
</dbReference>
<dbReference type="PANTHER" id="PTHR31852">
    <property type="entry name" value="LATE EMBRYOGENESIS ABUNDANT (LEA) HYDROXYPROLINE-RICH GLYCOPROTEIN FAMILY"/>
    <property type="match status" value="1"/>
</dbReference>
<sequence length="220" mass="24817">MADRRNDQQVHPLSQNYNHDAAFNFKHDEELASRESDEIRRKKRIRYLAYFAAFVVFQSGIIVLFSLTVMKIKTPKFRVQSATFETFNVGTATNASFNLRMNAEVGVKNNNFGTYKFQNSTISFFYDGTPIGEAMVPDSKSGWLSTKKLNVAVDLSSNNLTSNSQLENDLNSGVLKLNAQSKLSGKVTLTFMFKKKKSTNMDCTITVGFADRVVRDINCM</sequence>
<protein>
    <recommendedName>
        <fullName evidence="2">Late embryogenesis abundant protein LEA-2 subgroup domain-containing protein</fullName>
    </recommendedName>
</protein>
<gene>
    <name evidence="3" type="ORF">GSCOC_T00031920001</name>
</gene>
<dbReference type="PhylomeDB" id="A0A068URP7"/>
<dbReference type="AlphaFoldDB" id="A0A068URP7"/>
<dbReference type="Pfam" id="PF03168">
    <property type="entry name" value="LEA_2"/>
    <property type="match status" value="1"/>
</dbReference>
<evidence type="ECO:0000256" key="1">
    <source>
        <dbReference type="SAM" id="Phobius"/>
    </source>
</evidence>
<evidence type="ECO:0000313" key="3">
    <source>
        <dbReference type="EMBL" id="CDP10944.1"/>
    </source>
</evidence>
<keyword evidence="1" id="KW-0472">Membrane</keyword>
<feature type="domain" description="Late embryogenesis abundant protein LEA-2 subgroup" evidence="2">
    <location>
        <begin position="105"/>
        <end position="204"/>
    </location>
</feature>